<accession>A0A0K0CUB9</accession>
<keyword evidence="1" id="KW-1185">Reference proteome</keyword>
<reference evidence="2" key="2">
    <citation type="submission" date="2017-02" db="UniProtKB">
        <authorList>
            <consortium name="WormBaseParasite"/>
        </authorList>
    </citation>
    <scope>IDENTIFICATION</scope>
</reference>
<name>A0A0K0CUB9_ANGCA</name>
<evidence type="ECO:0000313" key="2">
    <source>
        <dbReference type="WBParaSite" id="ACAC_0000079501-mRNA-1"/>
    </source>
</evidence>
<dbReference type="AlphaFoldDB" id="A0A0K0CUB9"/>
<dbReference type="WBParaSite" id="ACAC_0000079501-mRNA-1">
    <property type="protein sequence ID" value="ACAC_0000079501-mRNA-1"/>
    <property type="gene ID" value="ACAC_0000079501"/>
</dbReference>
<reference evidence="1" key="1">
    <citation type="submission" date="2012-09" db="EMBL/GenBank/DDBJ databases">
        <authorList>
            <person name="Martin A.A."/>
        </authorList>
    </citation>
    <scope>NUCLEOTIDE SEQUENCE</scope>
</reference>
<evidence type="ECO:0000313" key="1">
    <source>
        <dbReference type="Proteomes" id="UP000035642"/>
    </source>
</evidence>
<dbReference type="Proteomes" id="UP000035642">
    <property type="component" value="Unassembled WGS sequence"/>
</dbReference>
<protein>
    <submittedName>
        <fullName evidence="2">39S ribosomal protein L28, mitochondrial</fullName>
    </submittedName>
</protein>
<proteinExistence type="predicted"/>
<organism evidence="1 2">
    <name type="scientific">Angiostrongylus cantonensis</name>
    <name type="common">Rat lungworm</name>
    <dbReference type="NCBI Taxonomy" id="6313"/>
    <lineage>
        <taxon>Eukaryota</taxon>
        <taxon>Metazoa</taxon>
        <taxon>Ecdysozoa</taxon>
        <taxon>Nematoda</taxon>
        <taxon>Chromadorea</taxon>
        <taxon>Rhabditida</taxon>
        <taxon>Rhabditina</taxon>
        <taxon>Rhabditomorpha</taxon>
        <taxon>Strongyloidea</taxon>
        <taxon>Metastrongylidae</taxon>
        <taxon>Angiostrongylus</taxon>
    </lineage>
</organism>
<sequence length="96" mass="10966">MSDIRFRLIVIFQRISGDGRLNAMERPLNIQTTHRAFRSNVNLIKVKRLDELRGQQKQNSKPPVVEPRAELLTLPYDVVTGVDHVDDVVDRNGKGC</sequence>